<keyword evidence="5 7" id="KW-0472">Membrane</keyword>
<feature type="region of interest" description="Disordered" evidence="6">
    <location>
        <begin position="87"/>
        <end position="194"/>
    </location>
</feature>
<dbReference type="GO" id="GO:0016020">
    <property type="term" value="C:membrane"/>
    <property type="evidence" value="ECO:0007669"/>
    <property type="project" value="UniProtKB-SubCell"/>
</dbReference>
<dbReference type="EMBL" id="LN890960">
    <property type="protein sequence ID" value="CUS14280.1"/>
    <property type="molecule type" value="Genomic_DNA"/>
</dbReference>
<accession>A0A292Q6C2</accession>
<name>A0A292Q6C2_9PEZI</name>
<dbReference type="Pfam" id="PF01679">
    <property type="entry name" value="Pmp3"/>
    <property type="match status" value="1"/>
</dbReference>
<evidence type="ECO:0000256" key="2">
    <source>
        <dbReference type="ARBA" id="ARBA00009530"/>
    </source>
</evidence>
<dbReference type="InterPro" id="IPR000612">
    <property type="entry name" value="PMP3"/>
</dbReference>
<feature type="compositionally biased region" description="Low complexity" evidence="6">
    <location>
        <begin position="94"/>
        <end position="106"/>
    </location>
</feature>
<evidence type="ECO:0000256" key="5">
    <source>
        <dbReference type="ARBA" id="ARBA00023136"/>
    </source>
</evidence>
<reference evidence="8" key="1">
    <citation type="submission" date="2015-10" db="EMBL/GenBank/DDBJ databases">
        <authorList>
            <person name="Regsiter A."/>
            <person name="william w."/>
        </authorList>
    </citation>
    <scope>NUCLEOTIDE SEQUENCE</scope>
    <source>
        <strain evidence="8">Montdore</strain>
    </source>
</reference>
<evidence type="ECO:0000256" key="1">
    <source>
        <dbReference type="ARBA" id="ARBA00004370"/>
    </source>
</evidence>
<comment type="subcellular location">
    <subcellularLocation>
        <location evidence="1">Membrane</location>
    </subcellularLocation>
</comment>
<keyword evidence="9" id="KW-1185">Reference proteome</keyword>
<proteinExistence type="inferred from homology"/>
<evidence type="ECO:0000256" key="7">
    <source>
        <dbReference type="SAM" id="Phobius"/>
    </source>
</evidence>
<evidence type="ECO:0008006" key="10">
    <source>
        <dbReference type="Google" id="ProtNLM"/>
    </source>
</evidence>
<feature type="transmembrane region" description="Helical" evidence="7">
    <location>
        <begin position="32"/>
        <end position="53"/>
    </location>
</feature>
<dbReference type="AlphaFoldDB" id="A0A292Q6C2"/>
<evidence type="ECO:0000313" key="9">
    <source>
        <dbReference type="Proteomes" id="UP001412239"/>
    </source>
</evidence>
<dbReference type="PANTHER" id="PTHR21659">
    <property type="entry name" value="HYDROPHOBIC PROTEIN RCI2 LOW TEMPERATURE AND SALT RESPONSIVE PROTEIN LTI6 -RELATED"/>
    <property type="match status" value="1"/>
</dbReference>
<evidence type="ECO:0000256" key="6">
    <source>
        <dbReference type="SAM" id="MobiDB-lite"/>
    </source>
</evidence>
<comment type="similarity">
    <text evidence="2">Belongs to the UPF0057 (PMP3) family.</text>
</comment>
<gene>
    <name evidence="8" type="ORF">GSTUAT00001570001</name>
</gene>
<evidence type="ECO:0000256" key="4">
    <source>
        <dbReference type="ARBA" id="ARBA00022989"/>
    </source>
</evidence>
<evidence type="ECO:0000313" key="8">
    <source>
        <dbReference type="EMBL" id="CUS14280.1"/>
    </source>
</evidence>
<dbReference type="PANTHER" id="PTHR21659:SF57">
    <property type="entry name" value="PLASMA MEMBRANE PROTEOLIPID 31"/>
    <property type="match status" value="1"/>
</dbReference>
<protein>
    <recommendedName>
        <fullName evidence="10">Stress response RCI peptide</fullName>
    </recommendedName>
</protein>
<evidence type="ECO:0000256" key="3">
    <source>
        <dbReference type="ARBA" id="ARBA00022692"/>
    </source>
</evidence>
<sequence>MCSSDCFLAVLAVLFPPLPVWVKRGICSADSLISLALCCLGWFPGLLHSWYIISKYPDPWDATYAPLAHESQGTTYYYHRVAPAQHPAHSCTHQPRPQYQQPNPQYSTFQTGNPAPAGAENSQPQYTVIQPVPASPAPAGNRQPERYTSHEQQTPPETPMNGPGGEGSSMHVPSGEPPSYASIVQGDHKIQTDD</sequence>
<dbReference type="Proteomes" id="UP001412239">
    <property type="component" value="Unassembled WGS sequence"/>
</dbReference>
<keyword evidence="4 7" id="KW-1133">Transmembrane helix</keyword>
<keyword evidence="3 7" id="KW-0812">Transmembrane</keyword>
<organism evidence="8 9">
    <name type="scientific">Tuber aestivum</name>
    <name type="common">summer truffle</name>
    <dbReference type="NCBI Taxonomy" id="59557"/>
    <lineage>
        <taxon>Eukaryota</taxon>
        <taxon>Fungi</taxon>
        <taxon>Dikarya</taxon>
        <taxon>Ascomycota</taxon>
        <taxon>Pezizomycotina</taxon>
        <taxon>Pezizomycetes</taxon>
        <taxon>Pezizales</taxon>
        <taxon>Tuberaceae</taxon>
        <taxon>Tuber</taxon>
    </lineage>
</organism>